<reference evidence="2 3" key="1">
    <citation type="submission" date="2017-06" db="EMBL/GenBank/DDBJ databases">
        <title>Cmopartive genomic analysis of Ambrosia Fusariam Clade fungi.</title>
        <authorList>
            <person name="Stajich J.E."/>
            <person name="Carrillo J."/>
            <person name="Kijimoto T."/>
            <person name="Eskalen A."/>
            <person name="O'Donnell K."/>
            <person name="Kasson M."/>
        </authorList>
    </citation>
    <scope>NUCLEOTIDE SEQUENCE [LARGE SCALE GENOMIC DNA]</scope>
    <source>
        <strain evidence="2 3">NRRL 20438</strain>
    </source>
</reference>
<accession>A0A428US21</accession>
<dbReference type="PANTHER" id="PTHR37577">
    <property type="entry name" value="INTEGRAL MEMBRANE PROTEIN"/>
    <property type="match status" value="1"/>
</dbReference>
<evidence type="ECO:0000313" key="2">
    <source>
        <dbReference type="EMBL" id="RSM17067.1"/>
    </source>
</evidence>
<keyword evidence="3" id="KW-1185">Reference proteome</keyword>
<feature type="transmembrane region" description="Helical" evidence="1">
    <location>
        <begin position="280"/>
        <end position="302"/>
    </location>
</feature>
<organism evidence="2 3">
    <name type="scientific">Fusarium ambrosium</name>
    <dbReference type="NCBI Taxonomy" id="131363"/>
    <lineage>
        <taxon>Eukaryota</taxon>
        <taxon>Fungi</taxon>
        <taxon>Dikarya</taxon>
        <taxon>Ascomycota</taxon>
        <taxon>Pezizomycotina</taxon>
        <taxon>Sordariomycetes</taxon>
        <taxon>Hypocreomycetidae</taxon>
        <taxon>Hypocreales</taxon>
        <taxon>Nectriaceae</taxon>
        <taxon>Fusarium</taxon>
        <taxon>Fusarium solani species complex</taxon>
    </lineage>
</organism>
<dbReference type="EMBL" id="NIZV01000038">
    <property type="protein sequence ID" value="RSM17067.1"/>
    <property type="molecule type" value="Genomic_DNA"/>
</dbReference>
<feature type="transmembrane region" description="Helical" evidence="1">
    <location>
        <begin position="314"/>
        <end position="335"/>
    </location>
</feature>
<comment type="caution">
    <text evidence="2">The sequence shown here is derived from an EMBL/GenBank/DDBJ whole genome shotgun (WGS) entry which is preliminary data.</text>
</comment>
<keyword evidence="1" id="KW-1133">Transmembrane helix</keyword>
<feature type="transmembrane region" description="Helical" evidence="1">
    <location>
        <begin position="150"/>
        <end position="174"/>
    </location>
</feature>
<feature type="transmembrane region" description="Helical" evidence="1">
    <location>
        <begin position="347"/>
        <end position="370"/>
    </location>
</feature>
<keyword evidence="1" id="KW-0812">Transmembrane</keyword>
<dbReference type="Proteomes" id="UP000288429">
    <property type="component" value="Unassembled WGS sequence"/>
</dbReference>
<evidence type="ECO:0000256" key="1">
    <source>
        <dbReference type="SAM" id="Phobius"/>
    </source>
</evidence>
<feature type="transmembrane region" description="Helical" evidence="1">
    <location>
        <begin position="250"/>
        <end position="268"/>
    </location>
</feature>
<feature type="transmembrane region" description="Helical" evidence="1">
    <location>
        <begin position="121"/>
        <end position="144"/>
    </location>
</feature>
<dbReference type="AlphaFoldDB" id="A0A428US21"/>
<gene>
    <name evidence="2" type="ORF">CDV31_004125</name>
</gene>
<feature type="transmembrane region" description="Helical" evidence="1">
    <location>
        <begin position="186"/>
        <end position="208"/>
    </location>
</feature>
<protein>
    <submittedName>
        <fullName evidence="2">Uncharacterized protein</fullName>
    </submittedName>
</protein>
<dbReference type="InterPro" id="IPR053018">
    <property type="entry name" value="Elsinochrome_Biosynth-Asso"/>
</dbReference>
<keyword evidence="1" id="KW-0472">Membrane</keyword>
<name>A0A428US21_9HYPO</name>
<sequence length="472" mass="53274">MVTCTYNITEWWGWDSNVSYPEPYEDIEGVGVLVGFLGTAWLTIAMVLVHYLVFFDPELDPFSNRTCLGHAEEAFKGNPIDKMLLGFVRRWSRKILDQLGCSEKNGPSPGLSRLQQSMTRCILNFVDAQLIAGLGILTSGFLSLNQDLSAYHWSLIVYLAWLSNITHLFGLTALRGFFHSRQRERGWRLVLMFLVMVLLLIALGPTAFFNWRDQTFPTISQPTSLAICYFSPGKSLEAYHASDDSLSRSLAFQTVIVSMVLVLLNFLGKVLRTFHSVSKVLNRTWHFIVTSPWLALFLVLRLYLDIFASMPWDIYWLLISSLWATLRLHALKLAASKERPTEIHTTWTFGQTLPVLMLLGPAIMAIGAFIGGPEHTDTLAEYQSPVCIDRHAGEESHGRQCPNRANSLAPMRSIAGGQSEQCLYSDAESTGFLSPSRESVPSTCITMQLETDPDSQDPVWLRRNYYETKWAP</sequence>
<feature type="transmembrane region" description="Helical" evidence="1">
    <location>
        <begin position="30"/>
        <end position="55"/>
    </location>
</feature>
<evidence type="ECO:0000313" key="3">
    <source>
        <dbReference type="Proteomes" id="UP000288429"/>
    </source>
</evidence>
<dbReference type="PANTHER" id="PTHR37577:SF1">
    <property type="entry name" value="INTEGRAL MEMBRANE PROTEIN"/>
    <property type="match status" value="1"/>
</dbReference>
<proteinExistence type="predicted"/>